<evidence type="ECO:0000256" key="6">
    <source>
        <dbReference type="ARBA" id="ARBA00023316"/>
    </source>
</evidence>
<comment type="catalytic activity">
    <reaction evidence="7">
        <text>a peptidoglycan chain = a peptidoglycan chain with N-acetyl-1,6-anhydromuramyl-[peptide] at the reducing end + a peptidoglycan chain with N-acetylglucosamine at the non-reducing end.</text>
        <dbReference type="EC" id="4.2.2.29"/>
    </reaction>
</comment>
<keyword evidence="3 7" id="KW-1133">Transmembrane helix</keyword>
<organism evidence="8 9">
    <name type="scientific">Sphingomonas morindae</name>
    <dbReference type="NCBI Taxonomy" id="1541170"/>
    <lineage>
        <taxon>Bacteria</taxon>
        <taxon>Pseudomonadati</taxon>
        <taxon>Pseudomonadota</taxon>
        <taxon>Alphaproteobacteria</taxon>
        <taxon>Sphingomonadales</taxon>
        <taxon>Sphingomonadaceae</taxon>
        <taxon>Sphingomonas</taxon>
    </lineage>
</organism>
<dbReference type="PANTHER" id="PTHR30518:SF2">
    <property type="entry name" value="ENDOLYTIC MUREIN TRANSGLYCOSYLASE"/>
    <property type="match status" value="1"/>
</dbReference>
<feature type="site" description="Important for catalytic activity" evidence="7">
    <location>
        <position position="195"/>
    </location>
</feature>
<dbReference type="NCBIfam" id="TIGR00247">
    <property type="entry name" value="endolytic transglycosylase MltG"/>
    <property type="match status" value="1"/>
</dbReference>
<comment type="function">
    <text evidence="7">Functions as a peptidoglycan terminase that cleaves nascent peptidoglycan strands endolytically to terminate their elongation.</text>
</comment>
<keyword evidence="4 7" id="KW-0472">Membrane</keyword>
<evidence type="ECO:0000313" key="8">
    <source>
        <dbReference type="EMBL" id="USI73998.1"/>
    </source>
</evidence>
<keyword evidence="9" id="KW-1185">Reference proteome</keyword>
<sequence length="319" mass="33832">MRRLLLLVLAVAAIGLGGATWLWRGPGPLPRQTSVAIPEGATLAVAARELRRAGAIPSIELFRRLARLFGSSDPIRAGEFAIPAGASPARILDLLQHGRPLLHLLTVPEGMPSVLVHDKLAAAAGLIGPAPTPAEGSVLPDSYAYQPGETRAAVAARMTRAMDTQLARLWQARAPGLIVTSPREALILASIVEKETAIAAERTTVAAVYANRLRLGMPLQADPTVIYPITKGRPLGRRIRESELHARNGYNTYAMAGLPAGPICNPGRASLAAVLHPAPSKALYFVANGKGGHVFADTLAEHNANVAKWFAIRRARGEM</sequence>
<dbReference type="RefSeq" id="WP_252167804.1">
    <property type="nucleotide sequence ID" value="NZ_CP084930.1"/>
</dbReference>
<dbReference type="HAMAP" id="MF_02065">
    <property type="entry name" value="MltG"/>
    <property type="match status" value="1"/>
</dbReference>
<accession>A0ABY4XAV8</accession>
<name>A0ABY4XAV8_9SPHN</name>
<evidence type="ECO:0000256" key="1">
    <source>
        <dbReference type="ARBA" id="ARBA00022475"/>
    </source>
</evidence>
<evidence type="ECO:0000256" key="4">
    <source>
        <dbReference type="ARBA" id="ARBA00023136"/>
    </source>
</evidence>
<proteinExistence type="inferred from homology"/>
<evidence type="ECO:0000256" key="3">
    <source>
        <dbReference type="ARBA" id="ARBA00022989"/>
    </source>
</evidence>
<evidence type="ECO:0000313" key="9">
    <source>
        <dbReference type="Proteomes" id="UP001056937"/>
    </source>
</evidence>
<dbReference type="EC" id="4.2.2.29" evidence="7"/>
<keyword evidence="6 7" id="KW-0961">Cell wall biogenesis/degradation</keyword>
<keyword evidence="5 7" id="KW-0456">Lyase</keyword>
<dbReference type="InterPro" id="IPR003770">
    <property type="entry name" value="MLTG-like"/>
</dbReference>
<dbReference type="Gene3D" id="3.30.1490.480">
    <property type="entry name" value="Endolytic murein transglycosylase"/>
    <property type="match status" value="1"/>
</dbReference>
<evidence type="ECO:0000256" key="7">
    <source>
        <dbReference type="HAMAP-Rule" id="MF_02065"/>
    </source>
</evidence>
<dbReference type="EMBL" id="CP084930">
    <property type="protein sequence ID" value="USI73998.1"/>
    <property type="molecule type" value="Genomic_DNA"/>
</dbReference>
<gene>
    <name evidence="7 8" type="primary">mltG</name>
    <name evidence="8" type="ORF">LHA26_05910</name>
</gene>
<protein>
    <recommendedName>
        <fullName evidence="7">Endolytic murein transglycosylase</fullName>
        <ecNumber evidence="7">4.2.2.29</ecNumber>
    </recommendedName>
    <alternativeName>
        <fullName evidence="7">Peptidoglycan lytic transglycosylase</fullName>
    </alternativeName>
    <alternativeName>
        <fullName evidence="7">Peptidoglycan polymerization terminase</fullName>
    </alternativeName>
</protein>
<reference evidence="8" key="1">
    <citation type="journal article" date="2022" name="Toxins">
        <title>Genomic Analysis of Sphingopyxis sp. USTB-05 for Biodegrading Cyanobacterial Hepatotoxins.</title>
        <authorList>
            <person name="Liu C."/>
            <person name="Xu Q."/>
            <person name="Zhao Z."/>
            <person name="Zhang H."/>
            <person name="Liu X."/>
            <person name="Yin C."/>
            <person name="Liu Y."/>
            <person name="Yan H."/>
        </authorList>
    </citation>
    <scope>NUCLEOTIDE SEQUENCE</scope>
    <source>
        <strain evidence="8">NBD5</strain>
    </source>
</reference>
<keyword evidence="1 7" id="KW-1003">Cell membrane</keyword>
<keyword evidence="2 7" id="KW-0812">Transmembrane</keyword>
<evidence type="ECO:0000256" key="5">
    <source>
        <dbReference type="ARBA" id="ARBA00023239"/>
    </source>
</evidence>
<keyword evidence="7" id="KW-0997">Cell inner membrane</keyword>
<dbReference type="Pfam" id="PF02618">
    <property type="entry name" value="YceG"/>
    <property type="match status" value="1"/>
</dbReference>
<evidence type="ECO:0000256" key="2">
    <source>
        <dbReference type="ARBA" id="ARBA00022692"/>
    </source>
</evidence>
<dbReference type="Gene3D" id="3.30.160.60">
    <property type="entry name" value="Classic Zinc Finger"/>
    <property type="match status" value="1"/>
</dbReference>
<dbReference type="CDD" id="cd08010">
    <property type="entry name" value="MltG_like"/>
    <property type="match status" value="1"/>
</dbReference>
<dbReference type="Proteomes" id="UP001056937">
    <property type="component" value="Chromosome 1"/>
</dbReference>
<comment type="similarity">
    <text evidence="7">Belongs to the transglycosylase MltG family.</text>
</comment>
<dbReference type="PANTHER" id="PTHR30518">
    <property type="entry name" value="ENDOLYTIC MUREIN TRANSGLYCOSYLASE"/>
    <property type="match status" value="1"/>
</dbReference>